<dbReference type="EMBL" id="LAZR01005303">
    <property type="protein sequence ID" value="KKN01062.1"/>
    <property type="molecule type" value="Genomic_DNA"/>
</dbReference>
<feature type="domain" description="DNA-directed DNA polymerase family A palm" evidence="2">
    <location>
        <begin position="374"/>
        <end position="598"/>
    </location>
</feature>
<sequence length="657" mass="72728">MKTLAWDAETFLIERTRPFPPVVCLSWCDGERGSVIPHGETLRDFVARRLADPEVRLLGHNLAYDHGVLAASYPELLPAIFAAYKSGRCTDTQITQQLIDIAVGRIAADDRVRGYSLAGLYEACFDEPIPGPGKGAGSFRFRYGELYDVDFADWPAEAIDYSREDSIATLRIHDLQEEKASHLLRDDAFQTYSSFVLQLITAQGMRTDPARVAAFKAEQLALCDALRPELIEAGLLVPDFKGRGVEKKQVGWIKKQAPARDRIVATCAEKGIEPLLTDSGEATKRAGKPTDPEKHTSIDRAACVWADDALMLRRADYVSAEKMLNTYVPVLELGYELPITSRYGLAATGRTTSSAPREPLIGTNLQNSPRKPGVRECYVPRAGKVFMLGDFSGAEMHTLAQVCEWRVGYSTLGDTLRAGRDAHLNTARYLLGGASTPLDYGDLALRLLQGDPEVKQARQDSKPVNFGFGGRMGAATFVKTQLKEGKRWTLEEAKTARNAWLAAYPEMQPYFESCKAELGPSGSCVVELYWSKRLRKVRGLSTICNGFFQALTADGAKKAINEVVRMSFCEPESALARSHTYPVNFVHDELINETDDGDVDAMQLVAAEFKQIMEDEFNELIPDYPTSVDVVFARYWSKSIEPVHDSAGRLIPWKGGS</sequence>
<organism evidence="3">
    <name type="scientific">marine sediment metagenome</name>
    <dbReference type="NCBI Taxonomy" id="412755"/>
    <lineage>
        <taxon>unclassified sequences</taxon>
        <taxon>metagenomes</taxon>
        <taxon>ecological metagenomes</taxon>
    </lineage>
</organism>
<reference evidence="3" key="1">
    <citation type="journal article" date="2015" name="Nature">
        <title>Complex archaea that bridge the gap between prokaryotes and eukaryotes.</title>
        <authorList>
            <person name="Spang A."/>
            <person name="Saw J.H."/>
            <person name="Jorgensen S.L."/>
            <person name="Zaremba-Niedzwiedzka K."/>
            <person name="Martijn J."/>
            <person name="Lind A.E."/>
            <person name="van Eijk R."/>
            <person name="Schleper C."/>
            <person name="Guy L."/>
            <person name="Ettema T.J."/>
        </authorList>
    </citation>
    <scope>NUCLEOTIDE SEQUENCE</scope>
</reference>
<dbReference type="Gene3D" id="3.30.70.370">
    <property type="match status" value="1"/>
</dbReference>
<gene>
    <name evidence="3" type="ORF">LCGC14_1131540</name>
</gene>
<dbReference type="InterPro" id="IPR001098">
    <property type="entry name" value="DNA-dir_DNA_pol_A_palm_dom"/>
</dbReference>
<dbReference type="Gene3D" id="3.30.420.10">
    <property type="entry name" value="Ribonuclease H-like superfamily/Ribonuclease H"/>
    <property type="match status" value="1"/>
</dbReference>
<evidence type="ECO:0000313" key="3">
    <source>
        <dbReference type="EMBL" id="KKN01062.1"/>
    </source>
</evidence>
<dbReference type="AlphaFoldDB" id="A0A0F9MNQ8"/>
<dbReference type="GO" id="GO:0006261">
    <property type="term" value="P:DNA-templated DNA replication"/>
    <property type="evidence" value="ECO:0007669"/>
    <property type="project" value="InterPro"/>
</dbReference>
<accession>A0A0F9MNQ8</accession>
<dbReference type="GO" id="GO:0003677">
    <property type="term" value="F:DNA binding"/>
    <property type="evidence" value="ECO:0007669"/>
    <property type="project" value="InterPro"/>
</dbReference>
<comment type="caution">
    <text evidence="3">The sequence shown here is derived from an EMBL/GenBank/DDBJ whole genome shotgun (WGS) entry which is preliminary data.</text>
</comment>
<dbReference type="GO" id="GO:0003887">
    <property type="term" value="F:DNA-directed DNA polymerase activity"/>
    <property type="evidence" value="ECO:0007669"/>
    <property type="project" value="InterPro"/>
</dbReference>
<evidence type="ECO:0000259" key="2">
    <source>
        <dbReference type="SMART" id="SM00482"/>
    </source>
</evidence>
<name>A0A0F9MNQ8_9ZZZZ</name>
<dbReference type="PANTHER" id="PTHR10133:SF27">
    <property type="entry name" value="DNA POLYMERASE NU"/>
    <property type="match status" value="1"/>
</dbReference>
<dbReference type="Pfam" id="PF00476">
    <property type="entry name" value="DNA_pol_A"/>
    <property type="match status" value="1"/>
</dbReference>
<dbReference type="PANTHER" id="PTHR10133">
    <property type="entry name" value="DNA POLYMERASE I"/>
    <property type="match status" value="1"/>
</dbReference>
<dbReference type="GO" id="GO:0006302">
    <property type="term" value="P:double-strand break repair"/>
    <property type="evidence" value="ECO:0007669"/>
    <property type="project" value="TreeGrafter"/>
</dbReference>
<dbReference type="SUPFAM" id="SSF56672">
    <property type="entry name" value="DNA/RNA polymerases"/>
    <property type="match status" value="1"/>
</dbReference>
<proteinExistence type="predicted"/>
<protein>
    <recommendedName>
        <fullName evidence="2">DNA-directed DNA polymerase family A palm domain-containing protein</fullName>
    </recommendedName>
</protein>
<dbReference type="InterPro" id="IPR002298">
    <property type="entry name" value="DNA_polymerase_A"/>
</dbReference>
<dbReference type="InterPro" id="IPR043502">
    <property type="entry name" value="DNA/RNA_pol_sf"/>
</dbReference>
<keyword evidence="1" id="KW-0235">DNA replication</keyword>
<dbReference type="InterPro" id="IPR036397">
    <property type="entry name" value="RNaseH_sf"/>
</dbReference>
<dbReference type="InterPro" id="IPR012337">
    <property type="entry name" value="RNaseH-like_sf"/>
</dbReference>
<dbReference type="SUPFAM" id="SSF53098">
    <property type="entry name" value="Ribonuclease H-like"/>
    <property type="match status" value="1"/>
</dbReference>
<dbReference type="Gene3D" id="1.10.150.20">
    <property type="entry name" value="5' to 3' exonuclease, C-terminal subdomain"/>
    <property type="match status" value="1"/>
</dbReference>
<dbReference type="SMART" id="SM00482">
    <property type="entry name" value="POLAc"/>
    <property type="match status" value="1"/>
</dbReference>
<evidence type="ECO:0000256" key="1">
    <source>
        <dbReference type="ARBA" id="ARBA00022705"/>
    </source>
</evidence>